<evidence type="ECO:0000313" key="1">
    <source>
        <dbReference type="EMBL" id="CAG8714534.1"/>
    </source>
</evidence>
<comment type="caution">
    <text evidence="1">The sequence shown here is derived from an EMBL/GenBank/DDBJ whole genome shotgun (WGS) entry which is preliminary data.</text>
</comment>
<organism evidence="1 2">
    <name type="scientific">Scutellospora calospora</name>
    <dbReference type="NCBI Taxonomy" id="85575"/>
    <lineage>
        <taxon>Eukaryota</taxon>
        <taxon>Fungi</taxon>
        <taxon>Fungi incertae sedis</taxon>
        <taxon>Mucoromycota</taxon>
        <taxon>Glomeromycotina</taxon>
        <taxon>Glomeromycetes</taxon>
        <taxon>Diversisporales</taxon>
        <taxon>Gigasporaceae</taxon>
        <taxon>Scutellospora</taxon>
    </lineage>
</organism>
<feature type="non-terminal residue" evidence="1">
    <location>
        <position position="90"/>
    </location>
</feature>
<accession>A0ACA9PLR5</accession>
<reference evidence="1" key="1">
    <citation type="submission" date="2021-06" db="EMBL/GenBank/DDBJ databases">
        <authorList>
            <person name="Kallberg Y."/>
            <person name="Tangrot J."/>
            <person name="Rosling A."/>
        </authorList>
    </citation>
    <scope>NUCLEOTIDE SEQUENCE</scope>
    <source>
        <strain evidence="1">AU212A</strain>
    </source>
</reference>
<dbReference type="Proteomes" id="UP000789860">
    <property type="component" value="Unassembled WGS sequence"/>
</dbReference>
<gene>
    <name evidence="1" type="ORF">SCALOS_LOCUS11004</name>
</gene>
<evidence type="ECO:0000313" key="2">
    <source>
        <dbReference type="Proteomes" id="UP000789860"/>
    </source>
</evidence>
<proteinExistence type="predicted"/>
<keyword evidence="2" id="KW-1185">Reference proteome</keyword>
<name>A0ACA9PLR5_9GLOM</name>
<sequence length="90" mass="10289">KLHNCLKLFNTATEILSKSNYLTIANLYLIISDLFNHLNAFDKVSKITAFFNPYFKQIVYLENLANEILALIYANLLVNSDSIVQPLHIS</sequence>
<dbReference type="EMBL" id="CAJVPM010044660">
    <property type="protein sequence ID" value="CAG8714534.1"/>
    <property type="molecule type" value="Genomic_DNA"/>
</dbReference>
<feature type="non-terminal residue" evidence="1">
    <location>
        <position position="1"/>
    </location>
</feature>
<protein>
    <submittedName>
        <fullName evidence="1">10421_t:CDS:1</fullName>
    </submittedName>
</protein>